<dbReference type="eggNOG" id="ENOG5031F07">
    <property type="taxonomic scope" value="Bacteria"/>
</dbReference>
<evidence type="ECO:0000313" key="3">
    <source>
        <dbReference type="EMBL" id="AGA91839.1"/>
    </source>
</evidence>
<protein>
    <recommendedName>
        <fullName evidence="2">DUF4340 domain-containing protein</fullName>
    </recommendedName>
</protein>
<name>L0H2M0_9GAMM</name>
<dbReference type="RefSeq" id="WP_015281967.1">
    <property type="nucleotide sequence ID" value="NC_019940.1"/>
</dbReference>
<dbReference type="InterPro" id="IPR025641">
    <property type="entry name" value="DUF4340"/>
</dbReference>
<dbReference type="STRING" id="765912.Thimo_3159"/>
<feature type="compositionally biased region" description="Low complexity" evidence="1">
    <location>
        <begin position="363"/>
        <end position="382"/>
    </location>
</feature>
<evidence type="ECO:0000313" key="4">
    <source>
        <dbReference type="Proteomes" id="UP000010816"/>
    </source>
</evidence>
<dbReference type="KEGG" id="tmb:Thimo_3159"/>
<dbReference type="Pfam" id="PF14238">
    <property type="entry name" value="DUF4340"/>
    <property type="match status" value="1"/>
</dbReference>
<gene>
    <name evidence="3" type="ORF">Thimo_3159</name>
</gene>
<proteinExistence type="predicted"/>
<feature type="domain" description="DUF4340" evidence="2">
    <location>
        <begin position="84"/>
        <end position="263"/>
    </location>
</feature>
<organism evidence="3 4">
    <name type="scientific">Thioflavicoccus mobilis 8321</name>
    <dbReference type="NCBI Taxonomy" id="765912"/>
    <lineage>
        <taxon>Bacteria</taxon>
        <taxon>Pseudomonadati</taxon>
        <taxon>Pseudomonadota</taxon>
        <taxon>Gammaproteobacteria</taxon>
        <taxon>Chromatiales</taxon>
        <taxon>Chromatiaceae</taxon>
        <taxon>Thioflavicoccus</taxon>
    </lineage>
</organism>
<sequence length="411" mass="43772">MQATGSVANPVKTGTPRPTPAILILALVLALQLGLALLLSLSRANLAASPETPLLGFERSAVDHLRIEHTGADPLTLEHHDGRWVIANLDGFPAAENKVEGLLKRLAGLQKRLPVATSAEGQARFKVAGDDFEGRIVLKQGDETLATLYLGDAAGFRRRYVRAGDDPAVFEADLGPAETTARPDDWIDRAWLHQDLRDIQRIELPEVRLARPDEGDGWQLVDAGDGEQLDQEAAKDLASQLALLTFNRVLGTEAKPEYQQDAPLVEWQLTLASGDTVGYRLSQLAEPPAESTKPGDSEADEAETPARYILKLTDKPYYLELPAYAAERLIGATRASLLVPPPAPAGETATPADEPAPDDDRSATGADSTTDAAPRPEAASAAQTTAPPEAKPTAEDAPLAEPATPVGDDTP</sequence>
<dbReference type="OrthoDB" id="5431982at2"/>
<dbReference type="Proteomes" id="UP000010816">
    <property type="component" value="Chromosome"/>
</dbReference>
<dbReference type="AlphaFoldDB" id="L0H2M0"/>
<dbReference type="HOGENOM" id="CLU_060896_1_0_6"/>
<evidence type="ECO:0000256" key="1">
    <source>
        <dbReference type="SAM" id="MobiDB-lite"/>
    </source>
</evidence>
<reference evidence="3 4" key="1">
    <citation type="submission" date="2011-09" db="EMBL/GenBank/DDBJ databases">
        <title>Complete sequence of chromosome of Thioflavicoccus mobilis 8321.</title>
        <authorList>
            <consortium name="US DOE Joint Genome Institute"/>
            <person name="Lucas S."/>
            <person name="Han J."/>
            <person name="Lapidus A."/>
            <person name="Cheng J.-F."/>
            <person name="Goodwin L."/>
            <person name="Pitluck S."/>
            <person name="Peters L."/>
            <person name="Ovchinnikova G."/>
            <person name="Lu M."/>
            <person name="Detter J.C."/>
            <person name="Han C."/>
            <person name="Tapia R."/>
            <person name="Land M."/>
            <person name="Hauser L."/>
            <person name="Kyrpides N."/>
            <person name="Ivanova N."/>
            <person name="Pagani I."/>
            <person name="Vogl K."/>
            <person name="Liu Z."/>
            <person name="Imhoff J."/>
            <person name="Thiel V."/>
            <person name="Frigaard N.-U."/>
            <person name="Bryant D."/>
            <person name="Woyke T."/>
        </authorList>
    </citation>
    <scope>NUCLEOTIDE SEQUENCE [LARGE SCALE GENOMIC DNA]</scope>
    <source>
        <strain evidence="3 4">8321</strain>
    </source>
</reference>
<accession>L0H2M0</accession>
<keyword evidence="4" id="KW-1185">Reference proteome</keyword>
<feature type="region of interest" description="Disordered" evidence="1">
    <location>
        <begin position="340"/>
        <end position="411"/>
    </location>
</feature>
<evidence type="ECO:0000259" key="2">
    <source>
        <dbReference type="Pfam" id="PF14238"/>
    </source>
</evidence>
<dbReference type="EMBL" id="CP003051">
    <property type="protein sequence ID" value="AGA91839.1"/>
    <property type="molecule type" value="Genomic_DNA"/>
</dbReference>